<evidence type="ECO:0000313" key="5">
    <source>
        <dbReference type="Proteomes" id="UP000526408"/>
    </source>
</evidence>
<protein>
    <submittedName>
        <fullName evidence="4">GNAT family N-acetyltransferase</fullName>
    </submittedName>
</protein>
<dbReference type="EMBL" id="JAAZQQ010000002">
    <property type="protein sequence ID" value="NKX44753.1"/>
    <property type="molecule type" value="Genomic_DNA"/>
</dbReference>
<comment type="caution">
    <text evidence="4">The sequence shown here is derived from an EMBL/GenBank/DDBJ whole genome shotgun (WGS) entry which is preliminary data.</text>
</comment>
<dbReference type="PANTHER" id="PTHR43877">
    <property type="entry name" value="AMINOALKYLPHOSPHONATE N-ACETYLTRANSFERASE-RELATED-RELATED"/>
    <property type="match status" value="1"/>
</dbReference>
<accession>A0A7X6H030</accession>
<dbReference type="GO" id="GO:0016747">
    <property type="term" value="F:acyltransferase activity, transferring groups other than amino-acyl groups"/>
    <property type="evidence" value="ECO:0007669"/>
    <property type="project" value="InterPro"/>
</dbReference>
<dbReference type="Proteomes" id="UP000526408">
    <property type="component" value="Unassembled WGS sequence"/>
</dbReference>
<dbReference type="AlphaFoldDB" id="A0A7X6H030"/>
<dbReference type="InterPro" id="IPR016181">
    <property type="entry name" value="Acyl_CoA_acyltransferase"/>
</dbReference>
<dbReference type="CDD" id="cd04301">
    <property type="entry name" value="NAT_SF"/>
    <property type="match status" value="1"/>
</dbReference>
<dbReference type="Gene3D" id="3.40.630.30">
    <property type="match status" value="1"/>
</dbReference>
<evidence type="ECO:0000256" key="2">
    <source>
        <dbReference type="ARBA" id="ARBA00023315"/>
    </source>
</evidence>
<name>A0A7X6H030_9RHOB</name>
<dbReference type="SUPFAM" id="SSF55729">
    <property type="entry name" value="Acyl-CoA N-acyltransferases (Nat)"/>
    <property type="match status" value="1"/>
</dbReference>
<keyword evidence="5" id="KW-1185">Reference proteome</keyword>
<dbReference type="InterPro" id="IPR050832">
    <property type="entry name" value="Bact_Acetyltransf"/>
</dbReference>
<gene>
    <name evidence="4" type="ORF">HCU73_09140</name>
</gene>
<organism evidence="4 5">
    <name type="scientific">Roseicyclus persicicus</name>
    <dbReference type="NCBI Taxonomy" id="2650661"/>
    <lineage>
        <taxon>Bacteria</taxon>
        <taxon>Pseudomonadati</taxon>
        <taxon>Pseudomonadota</taxon>
        <taxon>Alphaproteobacteria</taxon>
        <taxon>Rhodobacterales</taxon>
        <taxon>Roseobacteraceae</taxon>
        <taxon>Roseicyclus</taxon>
    </lineage>
</organism>
<sequence length="150" mass="15949">MVTLLDDPAPEAVAQALRALARDVGDPYRMDDAVLARALGRGTAAVLAEAGGAPVGVAVYVVFPSTTRGRMGAFVTDLWVAEGQRGTGLGRRLLTRVRDRVAAEWGATFLRLNYFADNPGAVAFYTRLGFRPMPGETWVTLEGAALDALV</sequence>
<keyword evidence="1 4" id="KW-0808">Transferase</keyword>
<dbReference type="Pfam" id="PF00583">
    <property type="entry name" value="Acetyltransf_1"/>
    <property type="match status" value="1"/>
</dbReference>
<evidence type="ECO:0000256" key="1">
    <source>
        <dbReference type="ARBA" id="ARBA00022679"/>
    </source>
</evidence>
<feature type="domain" description="N-acetyltransferase" evidence="3">
    <location>
        <begin position="4"/>
        <end position="150"/>
    </location>
</feature>
<proteinExistence type="predicted"/>
<dbReference type="InterPro" id="IPR000182">
    <property type="entry name" value="GNAT_dom"/>
</dbReference>
<keyword evidence="2" id="KW-0012">Acyltransferase</keyword>
<reference evidence="4 5" key="1">
    <citation type="submission" date="2020-04" db="EMBL/GenBank/DDBJ databases">
        <authorList>
            <person name="Yoon J."/>
        </authorList>
    </citation>
    <scope>NUCLEOTIDE SEQUENCE [LARGE SCALE GENOMIC DNA]</scope>
    <source>
        <strain evidence="4 5">KMU-115</strain>
    </source>
</reference>
<dbReference type="PROSITE" id="PS51186">
    <property type="entry name" value="GNAT"/>
    <property type="match status" value="1"/>
</dbReference>
<evidence type="ECO:0000313" key="4">
    <source>
        <dbReference type="EMBL" id="NKX44753.1"/>
    </source>
</evidence>
<dbReference type="RefSeq" id="WP_168623099.1">
    <property type="nucleotide sequence ID" value="NZ_JAAZQQ010000002.1"/>
</dbReference>
<evidence type="ECO:0000259" key="3">
    <source>
        <dbReference type="PROSITE" id="PS51186"/>
    </source>
</evidence>